<comment type="caution">
    <text evidence="1">The sequence shown here is derived from an EMBL/GenBank/DDBJ whole genome shotgun (WGS) entry which is preliminary data.</text>
</comment>
<proteinExistence type="predicted"/>
<keyword evidence="2" id="KW-1185">Reference proteome</keyword>
<dbReference type="Proteomes" id="UP001236507">
    <property type="component" value="Unassembled WGS sequence"/>
</dbReference>
<evidence type="ECO:0000313" key="2">
    <source>
        <dbReference type="Proteomes" id="UP001236507"/>
    </source>
</evidence>
<accession>A0ABT6YFW4</accession>
<dbReference type="EMBL" id="JASHIF010000030">
    <property type="protein sequence ID" value="MDI9862472.1"/>
    <property type="molecule type" value="Genomic_DNA"/>
</dbReference>
<protein>
    <recommendedName>
        <fullName evidence="3">Auto-transporter adhesin head GIN domain-containing protein</fullName>
    </recommendedName>
</protein>
<name>A0ABT6YFW4_9BACT</name>
<evidence type="ECO:0000313" key="1">
    <source>
        <dbReference type="EMBL" id="MDI9862472.1"/>
    </source>
</evidence>
<organism evidence="1 2">
    <name type="scientific">Flectobacillus roseus</name>
    <dbReference type="NCBI Taxonomy" id="502259"/>
    <lineage>
        <taxon>Bacteria</taxon>
        <taxon>Pseudomonadati</taxon>
        <taxon>Bacteroidota</taxon>
        <taxon>Cytophagia</taxon>
        <taxon>Cytophagales</taxon>
        <taxon>Flectobacillaceae</taxon>
        <taxon>Flectobacillus</taxon>
    </lineage>
</organism>
<dbReference type="RefSeq" id="WP_283346722.1">
    <property type="nucleotide sequence ID" value="NZ_JASHIF010000030.1"/>
</dbReference>
<evidence type="ECO:0008006" key="3">
    <source>
        <dbReference type="Google" id="ProtNLM"/>
    </source>
</evidence>
<sequence length="214" mass="23654">MKTSNKLLVTMAALVIIGLLSFNITLKGKLVEYKETHKNTKVVLKPFKYLTLSAKAVRYVNVDIAQNPEYALLSAKEGITQKYVGDTLVLELNESVDYMQLQLPRVLGINVTNGDAIQINIGNTFKVDSLWIKSQIPSTTLELKGIETAKLDLYSSKSLIVNLDHIKADRLAINGGRNSELSLKDTKVQPNQLILSDSIAVQVLGKDAMKILNK</sequence>
<gene>
    <name evidence="1" type="ORF">QM524_24825</name>
</gene>
<reference evidence="1 2" key="1">
    <citation type="submission" date="2023-05" db="EMBL/GenBank/DDBJ databases">
        <title>Novel species of genus Flectobacillus isolated from stream in China.</title>
        <authorList>
            <person name="Lu H."/>
        </authorList>
    </citation>
    <scope>NUCLEOTIDE SEQUENCE [LARGE SCALE GENOMIC DNA]</scope>
    <source>
        <strain evidence="1 2">KCTC 42575</strain>
    </source>
</reference>